<dbReference type="EMBL" id="ABXV02000013">
    <property type="protein sequence ID" value="EFB73212.1"/>
    <property type="molecule type" value="Genomic_DNA"/>
</dbReference>
<dbReference type="Proteomes" id="UP000005512">
    <property type="component" value="Unassembled WGS sequence"/>
</dbReference>
<proteinExistence type="predicted"/>
<dbReference type="AlphaFoldDB" id="D1NZE6"/>
<organism evidence="2 3">
    <name type="scientific">Providencia rustigianii DSM 4541</name>
    <dbReference type="NCBI Taxonomy" id="500637"/>
    <lineage>
        <taxon>Bacteria</taxon>
        <taxon>Pseudomonadati</taxon>
        <taxon>Pseudomonadota</taxon>
        <taxon>Gammaproteobacteria</taxon>
        <taxon>Enterobacterales</taxon>
        <taxon>Morganellaceae</taxon>
        <taxon>Providencia</taxon>
    </lineage>
</organism>
<keyword evidence="1" id="KW-0472">Membrane</keyword>
<accession>D1NZE6</accession>
<dbReference type="STRING" id="500637.PROVRUST_05300"/>
<evidence type="ECO:0000313" key="3">
    <source>
        <dbReference type="Proteomes" id="UP000005512"/>
    </source>
</evidence>
<name>D1NZE6_9GAMM</name>
<keyword evidence="1" id="KW-1133">Transmembrane helix</keyword>
<evidence type="ECO:0000313" key="2">
    <source>
        <dbReference type="EMBL" id="EFB73212.1"/>
    </source>
</evidence>
<keyword evidence="3" id="KW-1185">Reference proteome</keyword>
<keyword evidence="1" id="KW-0812">Transmembrane</keyword>
<protein>
    <submittedName>
        <fullName evidence="2">Uncharacterized protein</fullName>
    </submittedName>
</protein>
<comment type="caution">
    <text evidence="2">The sequence shown here is derived from an EMBL/GenBank/DDBJ whole genome shotgun (WGS) entry which is preliminary data.</text>
</comment>
<evidence type="ECO:0000256" key="1">
    <source>
        <dbReference type="SAM" id="Phobius"/>
    </source>
</evidence>
<sequence>MIELIDRIENNQCGHVQAEIYTFCLFFQIFLYCGAFLSHSV</sequence>
<feature type="transmembrane region" description="Helical" evidence="1">
    <location>
        <begin position="20"/>
        <end position="38"/>
    </location>
</feature>
<dbReference type="HOGENOM" id="CLU_3275153_0_0_6"/>
<gene>
    <name evidence="2" type="ORF">PROVRUST_05300</name>
</gene>
<reference evidence="2" key="1">
    <citation type="submission" date="2009-12" db="EMBL/GenBank/DDBJ databases">
        <authorList>
            <person name="Weinstock G."/>
            <person name="Sodergren E."/>
            <person name="Clifton S."/>
            <person name="Fulton L."/>
            <person name="Fulton B."/>
            <person name="Courtney L."/>
            <person name="Fronick C."/>
            <person name="Harrison M."/>
            <person name="Strong C."/>
            <person name="Farmer C."/>
            <person name="Delahaunty K."/>
            <person name="Markovic C."/>
            <person name="Hall O."/>
            <person name="Minx P."/>
            <person name="Tomlinson C."/>
            <person name="Mitreva M."/>
            <person name="Nelson J."/>
            <person name="Hou S."/>
            <person name="Wollam A."/>
            <person name="Pepin K.H."/>
            <person name="Johnson M."/>
            <person name="Bhonagiri V."/>
            <person name="Nash W.E."/>
            <person name="Warren W."/>
            <person name="Chinwalla A."/>
            <person name="Mardis E.R."/>
            <person name="Wilson R.K."/>
        </authorList>
    </citation>
    <scope>NUCLEOTIDE SEQUENCE [LARGE SCALE GENOMIC DNA]</scope>
    <source>
        <strain evidence="2">DSM 4541</strain>
    </source>
</reference>